<keyword evidence="3" id="KW-1185">Reference proteome</keyword>
<reference evidence="2 3" key="1">
    <citation type="submission" date="2019-03" db="EMBL/GenBank/DDBJ databases">
        <title>Freshwater and sediment microbial communities from various areas in North America, analyzing microbe dynamics in response to fracking.</title>
        <authorList>
            <person name="Lamendella R."/>
        </authorList>
    </citation>
    <scope>NUCLEOTIDE SEQUENCE [LARGE SCALE GENOMIC DNA]</scope>
    <source>
        <strain evidence="2 3">18_TX</strain>
    </source>
</reference>
<organism evidence="2 3">
    <name type="scientific">Idiomarina aquatica</name>
    <dbReference type="NCBI Taxonomy" id="1327752"/>
    <lineage>
        <taxon>Bacteria</taxon>
        <taxon>Pseudomonadati</taxon>
        <taxon>Pseudomonadota</taxon>
        <taxon>Gammaproteobacteria</taxon>
        <taxon>Alteromonadales</taxon>
        <taxon>Idiomarinaceae</taxon>
        <taxon>Idiomarina</taxon>
    </lineage>
</organism>
<evidence type="ECO:0000256" key="1">
    <source>
        <dbReference type="SAM" id="MobiDB-lite"/>
    </source>
</evidence>
<accession>A0A4R6P205</accession>
<feature type="region of interest" description="Disordered" evidence="1">
    <location>
        <begin position="175"/>
        <end position="233"/>
    </location>
</feature>
<dbReference type="OrthoDB" id="6235663at2"/>
<dbReference type="Proteomes" id="UP000295531">
    <property type="component" value="Unassembled WGS sequence"/>
</dbReference>
<proteinExistence type="predicted"/>
<protein>
    <recommendedName>
        <fullName evidence="4">Flagellar hook-length control protein FliK</fullName>
    </recommendedName>
</protein>
<feature type="region of interest" description="Disordered" evidence="1">
    <location>
        <begin position="248"/>
        <end position="293"/>
    </location>
</feature>
<dbReference type="RefSeq" id="WP_133540176.1">
    <property type="nucleotide sequence ID" value="NZ_SNXI01000013.1"/>
</dbReference>
<evidence type="ECO:0000313" key="2">
    <source>
        <dbReference type="EMBL" id="TDP31285.1"/>
    </source>
</evidence>
<gene>
    <name evidence="2" type="ORF">DEU29_11356</name>
</gene>
<comment type="caution">
    <text evidence="2">The sequence shown here is derived from an EMBL/GenBank/DDBJ whole genome shotgun (WGS) entry which is preliminary data.</text>
</comment>
<feature type="compositionally biased region" description="Low complexity" evidence="1">
    <location>
        <begin position="202"/>
        <end position="212"/>
    </location>
</feature>
<evidence type="ECO:0000313" key="3">
    <source>
        <dbReference type="Proteomes" id="UP000295531"/>
    </source>
</evidence>
<dbReference type="AlphaFoldDB" id="A0A4R6P205"/>
<name>A0A4R6P205_9GAMM</name>
<evidence type="ECO:0008006" key="4">
    <source>
        <dbReference type="Google" id="ProtNLM"/>
    </source>
</evidence>
<dbReference type="EMBL" id="SNXI01000013">
    <property type="protein sequence ID" value="TDP31285.1"/>
    <property type="molecule type" value="Genomic_DNA"/>
</dbReference>
<sequence length="571" mass="61918">MELGQLLQNLLGNSGGAKSATADALPVRVLNDLTRVVNAESAKVLMGVLQQSVQQQVGQQLSRLPIMAVKVTVQPANAAKQQPPQVLLQLTVQGKNVVVPVAITRTQQQQIQQLQQQAPQQPMLVIAKSVSKPAAQESKPQLNLQLVSLKAPKQPVEIKLPLAQLPRPAADALLQSVTQQRSPQQPLLTPRAAQTAVAAEGTLPTASATPKTAAPPPTTPGVLLKQASQTTPNQLQQALQNLIRELPTPRGTAEPTPREAPTPRGTAEPTPREAPIPRGNAEPTPREAPSPRQALASVLQAVLQQLPKGEAMQQPQQLKQWVNDWFAAKPVATAPQQQMGTLGKMLMMLLGTAMQKPAAAASQSAAPLSGSQQQSVSQLTQALIDEVMRPAPRSAGDTGFTGEVRERINQLLQQLPQTQLQRLMQLFTSAVNSAQTSQARLAETSAATPEYYVLLPANAQQPEQQHELLIRREQERGSDGEQGRTLWLFTLRFELKSYGPLLVKGRYHPAGTRVDFYTESDHAQRALETKLEKLTKRFEQLEVNGLNLTVQKGRVPDTLAKQQSGIIRVTV</sequence>
<feature type="compositionally biased region" description="Polar residues" evidence="1">
    <location>
        <begin position="175"/>
        <end position="187"/>
    </location>
</feature>